<comment type="caution">
    <text evidence="1">The sequence shown here is derived from an EMBL/GenBank/DDBJ whole genome shotgun (WGS) entry which is preliminary data.</text>
</comment>
<gene>
    <name evidence="1" type="ORF">ACFPET_12050</name>
</gene>
<dbReference type="EMBL" id="JBHSDK010000015">
    <property type="protein sequence ID" value="MFC4335936.1"/>
    <property type="molecule type" value="Genomic_DNA"/>
</dbReference>
<protein>
    <submittedName>
        <fullName evidence="1">Uncharacterized protein</fullName>
    </submittedName>
</protein>
<sequence>MTEDPKQYRKLVEALASHEYQEAQELAASLPAHQAEKYSEYMAALFAVLLEDRFRGGISRDGIASFVDQMRREYRTAEPKFKPLTAEGVIRGSAGEVHLLDEIPGEEITSVQTLVIGKLALSGTTVRPDLQNFLSAADELVEGRIDEQ</sequence>
<keyword evidence="2" id="KW-1185">Reference proteome</keyword>
<proteinExistence type="predicted"/>
<evidence type="ECO:0000313" key="1">
    <source>
        <dbReference type="EMBL" id="MFC4335936.1"/>
    </source>
</evidence>
<organism evidence="1 2">
    <name type="scientific">Salininema proteolyticum</name>
    <dbReference type="NCBI Taxonomy" id="1607685"/>
    <lineage>
        <taxon>Bacteria</taxon>
        <taxon>Bacillati</taxon>
        <taxon>Actinomycetota</taxon>
        <taxon>Actinomycetes</taxon>
        <taxon>Glycomycetales</taxon>
        <taxon>Glycomycetaceae</taxon>
        <taxon>Salininema</taxon>
    </lineage>
</organism>
<dbReference type="Proteomes" id="UP001595823">
    <property type="component" value="Unassembled WGS sequence"/>
</dbReference>
<evidence type="ECO:0000313" key="2">
    <source>
        <dbReference type="Proteomes" id="UP001595823"/>
    </source>
</evidence>
<name>A0ABV8TZZ4_9ACTN</name>
<dbReference type="RefSeq" id="WP_380621282.1">
    <property type="nucleotide sequence ID" value="NZ_JBHSDK010000015.1"/>
</dbReference>
<reference evidence="2" key="1">
    <citation type="journal article" date="2019" name="Int. J. Syst. Evol. Microbiol.">
        <title>The Global Catalogue of Microorganisms (GCM) 10K type strain sequencing project: providing services to taxonomists for standard genome sequencing and annotation.</title>
        <authorList>
            <consortium name="The Broad Institute Genomics Platform"/>
            <consortium name="The Broad Institute Genome Sequencing Center for Infectious Disease"/>
            <person name="Wu L."/>
            <person name="Ma J."/>
        </authorList>
    </citation>
    <scope>NUCLEOTIDE SEQUENCE [LARGE SCALE GENOMIC DNA]</scope>
    <source>
        <strain evidence="2">IBRC-M 10908</strain>
    </source>
</reference>
<accession>A0ABV8TZZ4</accession>